<evidence type="ECO:0000256" key="1">
    <source>
        <dbReference type="SAM" id="MobiDB-lite"/>
    </source>
</evidence>
<name>A0A1Y2ME10_EPING</name>
<sequence length="114" mass="12538">MSTKKFDRSAYTISKTSTQRPTTSIDPPSSTVLPAGHAKSPINRSLPWDVHYEHNHTFTIRDDCDLSVDIFRPVSNEPVPAIIMWSPYGKSGTGPWNLGSTALRSGVPEERPSG</sequence>
<evidence type="ECO:0008006" key="4">
    <source>
        <dbReference type="Google" id="ProtNLM"/>
    </source>
</evidence>
<evidence type="ECO:0000313" key="3">
    <source>
        <dbReference type="Proteomes" id="UP000193240"/>
    </source>
</evidence>
<accession>A0A1Y2ME10</accession>
<dbReference type="InterPro" id="IPR029058">
    <property type="entry name" value="AB_hydrolase_fold"/>
</dbReference>
<evidence type="ECO:0000313" key="2">
    <source>
        <dbReference type="EMBL" id="OSS54373.1"/>
    </source>
</evidence>
<organism evidence="2 3">
    <name type="scientific">Epicoccum nigrum</name>
    <name type="common">Soil fungus</name>
    <name type="synonym">Epicoccum purpurascens</name>
    <dbReference type="NCBI Taxonomy" id="105696"/>
    <lineage>
        <taxon>Eukaryota</taxon>
        <taxon>Fungi</taxon>
        <taxon>Dikarya</taxon>
        <taxon>Ascomycota</taxon>
        <taxon>Pezizomycotina</taxon>
        <taxon>Dothideomycetes</taxon>
        <taxon>Pleosporomycetidae</taxon>
        <taxon>Pleosporales</taxon>
        <taxon>Pleosporineae</taxon>
        <taxon>Didymellaceae</taxon>
        <taxon>Epicoccum</taxon>
    </lineage>
</organism>
<dbReference type="EMBL" id="KZ107838">
    <property type="protein sequence ID" value="OSS54373.1"/>
    <property type="molecule type" value="Genomic_DNA"/>
</dbReference>
<feature type="compositionally biased region" description="Polar residues" evidence="1">
    <location>
        <begin position="11"/>
        <end position="32"/>
    </location>
</feature>
<reference evidence="2 3" key="1">
    <citation type="journal article" date="2017" name="Genome Announc.">
        <title>Genome sequence of the saprophytic ascomycete Epicoccum nigrum ICMP 19927 strain isolated from New Zealand.</title>
        <authorList>
            <person name="Fokin M."/>
            <person name="Fleetwood D."/>
            <person name="Weir B.S."/>
            <person name="Villas-Boas S.G."/>
        </authorList>
    </citation>
    <scope>NUCLEOTIDE SEQUENCE [LARGE SCALE GENOMIC DNA]</scope>
    <source>
        <strain evidence="2 3">ICMP 19927</strain>
    </source>
</reference>
<dbReference type="AlphaFoldDB" id="A0A1Y2ME10"/>
<dbReference type="InParanoid" id="A0A1Y2ME10"/>
<feature type="region of interest" description="Disordered" evidence="1">
    <location>
        <begin position="1"/>
        <end position="41"/>
    </location>
</feature>
<keyword evidence="3" id="KW-1185">Reference proteome</keyword>
<dbReference type="SUPFAM" id="SSF53474">
    <property type="entry name" value="alpha/beta-Hydrolases"/>
    <property type="match status" value="1"/>
</dbReference>
<dbReference type="Proteomes" id="UP000193240">
    <property type="component" value="Unassembled WGS sequence"/>
</dbReference>
<protein>
    <recommendedName>
        <fullName evidence="4">Xaa-Pro dipeptidyl-peptidase-like domain-containing protein</fullName>
    </recommendedName>
</protein>
<gene>
    <name evidence="2" type="ORF">B5807_00689</name>
</gene>
<dbReference type="Gene3D" id="3.40.50.1820">
    <property type="entry name" value="alpha/beta hydrolase"/>
    <property type="match status" value="1"/>
</dbReference>
<proteinExistence type="predicted"/>
<dbReference type="STRING" id="105696.A0A1Y2ME10"/>